<accession>H1KYN6</accession>
<evidence type="ECO:0000313" key="3">
    <source>
        <dbReference type="Proteomes" id="UP000003706"/>
    </source>
</evidence>
<dbReference type="AlphaFoldDB" id="H1KYN6"/>
<evidence type="ECO:0000256" key="1">
    <source>
        <dbReference type="SAM" id="Phobius"/>
    </source>
</evidence>
<dbReference type="EMBL" id="AGJL01000019">
    <property type="protein sequence ID" value="EHP86940.1"/>
    <property type="molecule type" value="Genomic_DNA"/>
</dbReference>
<gene>
    <name evidence="2" type="ORF">MetfoDRAFT_0909</name>
</gene>
<evidence type="ECO:0000313" key="2">
    <source>
        <dbReference type="EMBL" id="EHP86940.1"/>
    </source>
</evidence>
<dbReference type="Proteomes" id="UP000003706">
    <property type="component" value="Unassembled WGS sequence"/>
</dbReference>
<keyword evidence="1" id="KW-0812">Transmembrane</keyword>
<comment type="caution">
    <text evidence="2">The sequence shown here is derived from an EMBL/GenBank/DDBJ whole genome shotgun (WGS) entry which is preliminary data.</text>
</comment>
<keyword evidence="1" id="KW-1133">Transmembrane helix</keyword>
<proteinExistence type="predicted"/>
<reference evidence="2 3" key="1">
    <citation type="submission" date="2011-09" db="EMBL/GenBank/DDBJ databases">
        <title>The draft genome of Methanotorris formicicus Mc-S-70.</title>
        <authorList>
            <consortium name="US DOE Joint Genome Institute (JGI-PGF)"/>
            <person name="Lucas S."/>
            <person name="Han J."/>
            <person name="Lapidus A."/>
            <person name="Cheng J.-F."/>
            <person name="Goodwin L."/>
            <person name="Pitluck S."/>
            <person name="Peters L."/>
            <person name="Land M.L."/>
            <person name="Hauser L."/>
            <person name="Sieprawska-Lupa M."/>
            <person name="Takai K."/>
            <person name="Miyazaki J."/>
            <person name="Whitman W."/>
            <person name="Woyke T.J."/>
        </authorList>
    </citation>
    <scope>NUCLEOTIDE SEQUENCE [LARGE SCALE GENOMIC DNA]</scope>
    <source>
        <strain evidence="2 3">Mc-S-70</strain>
    </source>
</reference>
<protein>
    <submittedName>
        <fullName evidence="2">Uncharacterized protein</fullName>
    </submittedName>
</protein>
<keyword evidence="1" id="KW-0472">Membrane</keyword>
<keyword evidence="3" id="KW-1185">Reference proteome</keyword>
<dbReference type="RefSeq" id="WP_007044348.1">
    <property type="nucleotide sequence ID" value="NZ_AGJL01000019.1"/>
</dbReference>
<dbReference type="STRING" id="647171.MetfoDRAFT_0909"/>
<organism evidence="2 3">
    <name type="scientific">Methanotorris formicicus Mc-S-70</name>
    <dbReference type="NCBI Taxonomy" id="647171"/>
    <lineage>
        <taxon>Archaea</taxon>
        <taxon>Methanobacteriati</taxon>
        <taxon>Methanobacteriota</taxon>
        <taxon>Methanomada group</taxon>
        <taxon>Methanococci</taxon>
        <taxon>Methanococcales</taxon>
        <taxon>Methanocaldococcaceae</taxon>
        <taxon>Methanotorris</taxon>
    </lineage>
</organism>
<sequence>MNRGQVSIELIILILLVIVGALIVEISIPKQLFQSLEGPKSLKNATFVGFSIHKPIINGNVTNNKGVEENITSNELFTIGYTNIIIKGSPSLYLLSSTSKNGTPVYDGDVIENNGNSIKFYYLAENTSKISIFVRGSSITRVSNIKYIKNISTLEVDGSGNIRIGVVVDGVNIGTIGKIIVHGGGSGGSDLYFHNCIIEKIGSIVLSGGGSGNQNLIINNCNITEFPENSTIKGNAKIVIYSSYINGEYVDYKEITR</sequence>
<name>H1KYN6_9EURY</name>
<feature type="transmembrane region" description="Helical" evidence="1">
    <location>
        <begin position="6"/>
        <end position="24"/>
    </location>
</feature>